<organism evidence="1 2">
    <name type="scientific">Pseudanabaena yagii GIHE-NHR1</name>
    <dbReference type="NCBI Taxonomy" id="2722753"/>
    <lineage>
        <taxon>Bacteria</taxon>
        <taxon>Bacillati</taxon>
        <taxon>Cyanobacteriota</taxon>
        <taxon>Cyanophyceae</taxon>
        <taxon>Pseudanabaenales</taxon>
        <taxon>Pseudanabaenaceae</taxon>
        <taxon>Pseudanabaena</taxon>
        <taxon>Pseudanabaena yagii</taxon>
    </lineage>
</organism>
<keyword evidence="2" id="KW-1185">Reference proteome</keyword>
<protein>
    <submittedName>
        <fullName evidence="1">Uncharacterized protein</fullName>
    </submittedName>
</protein>
<dbReference type="EMBL" id="JAAVJL010000002">
    <property type="protein sequence ID" value="NMF60169.1"/>
    <property type="molecule type" value="Genomic_DNA"/>
</dbReference>
<name>A0ABX1LVK2_9CYAN</name>
<comment type="caution">
    <text evidence="1">The sequence shown here is derived from an EMBL/GenBank/DDBJ whole genome shotgun (WGS) entry which is preliminary data.</text>
</comment>
<dbReference type="Proteomes" id="UP000738376">
    <property type="component" value="Unassembled WGS sequence"/>
</dbReference>
<proteinExistence type="predicted"/>
<reference evidence="1 2" key="1">
    <citation type="submission" date="2020-03" db="EMBL/GenBank/DDBJ databases">
        <title>Draft Genome Sequence of 2-Methylisoborneol Producing Pseudanabaena yagii Strain GIHE-NHR1 Isolated from North Han River in South Korea.</title>
        <authorList>
            <person name="Jeong J."/>
        </authorList>
    </citation>
    <scope>NUCLEOTIDE SEQUENCE [LARGE SCALE GENOMIC DNA]</scope>
    <source>
        <strain evidence="1 2">GIHE-NHR1</strain>
    </source>
</reference>
<evidence type="ECO:0000313" key="2">
    <source>
        <dbReference type="Proteomes" id="UP000738376"/>
    </source>
</evidence>
<evidence type="ECO:0000313" key="1">
    <source>
        <dbReference type="EMBL" id="NMF60169.1"/>
    </source>
</evidence>
<accession>A0ABX1LVK2</accession>
<sequence length="168" mass="17218">MTAYTPTGSSLKSTNIAGAFVEVSRLLNQAEITRNAANPALAPKNNITMTASFDGNVFAINAAIPIQTSLDSSGKLVVDASDYLGSTYSAFTVGTGDAKSTDLPSAFLEIAQLLAAAEKSVTPTTDQPNNITIDVSLETGLATIAANIPFTPTLGSAGEVTLTAVNYV</sequence>
<gene>
    <name evidence="1" type="ORF">HC246_19590</name>
</gene>
<dbReference type="RefSeq" id="WP_169365109.1">
    <property type="nucleotide sequence ID" value="NZ_JAAVJL010000002.1"/>
</dbReference>